<comment type="caution">
    <text evidence="1">The sequence shown here is derived from an EMBL/GenBank/DDBJ whole genome shotgun (WGS) entry which is preliminary data.</text>
</comment>
<dbReference type="Pfam" id="PF10905">
    <property type="entry name" value="DUF2695"/>
    <property type="match status" value="1"/>
</dbReference>
<protein>
    <submittedName>
        <fullName evidence="1">DUF2695 domain-containing protein</fullName>
    </submittedName>
</protein>
<accession>A0ABR8JAV8</accession>
<reference evidence="1 2" key="1">
    <citation type="submission" date="2020-09" db="EMBL/GenBank/DDBJ databases">
        <authorList>
            <person name="Kim M.K."/>
        </authorList>
    </citation>
    <scope>NUCLEOTIDE SEQUENCE [LARGE SCALE GENOMIC DNA]</scope>
    <source>
        <strain evidence="1 2">BT646</strain>
    </source>
</reference>
<evidence type="ECO:0000313" key="2">
    <source>
        <dbReference type="Proteomes" id="UP000642468"/>
    </source>
</evidence>
<dbReference type="Proteomes" id="UP000642468">
    <property type="component" value="Unassembled WGS sequence"/>
</dbReference>
<gene>
    <name evidence="1" type="ORF">IC231_01805</name>
</gene>
<sequence length="100" mass="11414">MSSKDEKQKRNALLAGVKQKQQQELLASTPISLVYLKDLFDYLDEQLGEEECDDTLRLTQLFLKSRNLPVSETSTWLATHGGHCDCEVLANVEEKFEKLL</sequence>
<dbReference type="InterPro" id="IPR024248">
    <property type="entry name" value="DUF2695"/>
</dbReference>
<proteinExistence type="predicted"/>
<evidence type="ECO:0000313" key="1">
    <source>
        <dbReference type="EMBL" id="MBD2713764.1"/>
    </source>
</evidence>
<name>A0ABR8JAV8_9BACT</name>
<organism evidence="1 2">
    <name type="scientific">Hymenobacter duratus</name>
    <dbReference type="NCBI Taxonomy" id="2771356"/>
    <lineage>
        <taxon>Bacteria</taxon>
        <taxon>Pseudomonadati</taxon>
        <taxon>Bacteroidota</taxon>
        <taxon>Cytophagia</taxon>
        <taxon>Cytophagales</taxon>
        <taxon>Hymenobacteraceae</taxon>
        <taxon>Hymenobacter</taxon>
    </lineage>
</organism>
<dbReference type="EMBL" id="JACWZZ010000001">
    <property type="protein sequence ID" value="MBD2713764.1"/>
    <property type="molecule type" value="Genomic_DNA"/>
</dbReference>
<dbReference type="RefSeq" id="WP_190782912.1">
    <property type="nucleotide sequence ID" value="NZ_JACWZZ010000001.1"/>
</dbReference>
<keyword evidence="2" id="KW-1185">Reference proteome</keyword>